<dbReference type="Proteomes" id="UP001326199">
    <property type="component" value="Unassembled WGS sequence"/>
</dbReference>
<proteinExistence type="predicted"/>
<dbReference type="EMBL" id="JAFFHB010000004">
    <property type="protein sequence ID" value="KAK4666589.1"/>
    <property type="molecule type" value="Genomic_DNA"/>
</dbReference>
<evidence type="ECO:0000313" key="1">
    <source>
        <dbReference type="EMBL" id="KAK4666589.1"/>
    </source>
</evidence>
<keyword evidence="2" id="KW-1185">Reference proteome</keyword>
<gene>
    <name evidence="1" type="ORF">QC763_0048520</name>
</gene>
<reference evidence="1 2" key="1">
    <citation type="journal article" date="2023" name="bioRxiv">
        <title>High-quality genome assemblies of four members of thePodospora anserinaspecies complex.</title>
        <authorList>
            <person name="Ament-Velasquez S.L."/>
            <person name="Vogan A.A."/>
            <person name="Wallerman O."/>
            <person name="Hartmann F."/>
            <person name="Gautier V."/>
            <person name="Silar P."/>
            <person name="Giraud T."/>
            <person name="Johannesson H."/>
        </authorList>
    </citation>
    <scope>NUCLEOTIDE SEQUENCE [LARGE SCALE GENOMIC DNA]</scope>
    <source>
        <strain evidence="1 2">CBS 411.78</strain>
    </source>
</reference>
<sequence>MMWMMLLFTGRSVTRRQHWTTGLSEGLLEASHGPGPDSRARKVAIVLPSNLSRAQAETLTGPMRVRGCRRRPSPRSTGVGLLAAFEMAPATVVCPNGPRVAHGMFGGENMTLLLKRPPAAWAPVLLVKSQPAAQHAAS</sequence>
<protein>
    <submittedName>
        <fullName evidence="1">Uncharacterized protein</fullName>
    </submittedName>
</protein>
<organism evidence="1 2">
    <name type="scientific">Podospora pseudopauciseta</name>
    <dbReference type="NCBI Taxonomy" id="2093780"/>
    <lineage>
        <taxon>Eukaryota</taxon>
        <taxon>Fungi</taxon>
        <taxon>Dikarya</taxon>
        <taxon>Ascomycota</taxon>
        <taxon>Pezizomycotina</taxon>
        <taxon>Sordariomycetes</taxon>
        <taxon>Sordariomycetidae</taxon>
        <taxon>Sordariales</taxon>
        <taxon>Podosporaceae</taxon>
        <taxon>Podospora</taxon>
    </lineage>
</organism>
<accession>A0ABR0HF39</accession>
<evidence type="ECO:0000313" key="2">
    <source>
        <dbReference type="Proteomes" id="UP001326199"/>
    </source>
</evidence>
<comment type="caution">
    <text evidence="1">The sequence shown here is derived from an EMBL/GenBank/DDBJ whole genome shotgun (WGS) entry which is preliminary data.</text>
</comment>
<dbReference type="RefSeq" id="XP_062766555.1">
    <property type="nucleotide sequence ID" value="XM_062905730.1"/>
</dbReference>
<dbReference type="GeneID" id="87925763"/>
<name>A0ABR0HF39_9PEZI</name>